<evidence type="ECO:0000313" key="3">
    <source>
        <dbReference type="Proteomes" id="UP000807342"/>
    </source>
</evidence>
<accession>A0A9P5WZU3</accession>
<feature type="compositionally biased region" description="Polar residues" evidence="1">
    <location>
        <begin position="10"/>
        <end position="23"/>
    </location>
</feature>
<proteinExistence type="predicted"/>
<dbReference type="AlphaFoldDB" id="A0A9P5WZU3"/>
<keyword evidence="3" id="KW-1185">Reference proteome</keyword>
<dbReference type="Proteomes" id="UP000807342">
    <property type="component" value="Unassembled WGS sequence"/>
</dbReference>
<protein>
    <submittedName>
        <fullName evidence="2">Uncharacterized protein</fullName>
    </submittedName>
</protein>
<sequence>MGSNAFAAQCSVSPTPQPTYHQGTAQTSASALCKKVVCFEEKDSVPVLWTVFPELAGPGLSSMGVGGEPPVDK</sequence>
<dbReference type="EMBL" id="MU151687">
    <property type="protein sequence ID" value="KAF9442173.1"/>
    <property type="molecule type" value="Genomic_DNA"/>
</dbReference>
<name>A0A9P5WZU3_9AGAR</name>
<evidence type="ECO:0000256" key="1">
    <source>
        <dbReference type="SAM" id="MobiDB-lite"/>
    </source>
</evidence>
<comment type="caution">
    <text evidence="2">The sequence shown here is derived from an EMBL/GenBank/DDBJ whole genome shotgun (WGS) entry which is preliminary data.</text>
</comment>
<organism evidence="2 3">
    <name type="scientific">Macrolepiota fuliginosa MF-IS2</name>
    <dbReference type="NCBI Taxonomy" id="1400762"/>
    <lineage>
        <taxon>Eukaryota</taxon>
        <taxon>Fungi</taxon>
        <taxon>Dikarya</taxon>
        <taxon>Basidiomycota</taxon>
        <taxon>Agaricomycotina</taxon>
        <taxon>Agaricomycetes</taxon>
        <taxon>Agaricomycetidae</taxon>
        <taxon>Agaricales</taxon>
        <taxon>Agaricineae</taxon>
        <taxon>Agaricaceae</taxon>
        <taxon>Macrolepiota</taxon>
    </lineage>
</organism>
<evidence type="ECO:0000313" key="2">
    <source>
        <dbReference type="EMBL" id="KAF9442173.1"/>
    </source>
</evidence>
<dbReference type="OrthoDB" id="3237291at2759"/>
<feature type="region of interest" description="Disordered" evidence="1">
    <location>
        <begin position="1"/>
        <end position="23"/>
    </location>
</feature>
<gene>
    <name evidence="2" type="ORF">P691DRAFT_765491</name>
</gene>
<reference evidence="2" key="1">
    <citation type="submission" date="2020-11" db="EMBL/GenBank/DDBJ databases">
        <authorList>
            <consortium name="DOE Joint Genome Institute"/>
            <person name="Ahrendt S."/>
            <person name="Riley R."/>
            <person name="Andreopoulos W."/>
            <person name="Labutti K."/>
            <person name="Pangilinan J."/>
            <person name="Ruiz-Duenas F.J."/>
            <person name="Barrasa J.M."/>
            <person name="Sanchez-Garcia M."/>
            <person name="Camarero S."/>
            <person name="Miyauchi S."/>
            <person name="Serrano A."/>
            <person name="Linde D."/>
            <person name="Babiker R."/>
            <person name="Drula E."/>
            <person name="Ayuso-Fernandez I."/>
            <person name="Pacheco R."/>
            <person name="Padilla G."/>
            <person name="Ferreira P."/>
            <person name="Barriuso J."/>
            <person name="Kellner H."/>
            <person name="Castanera R."/>
            <person name="Alfaro M."/>
            <person name="Ramirez L."/>
            <person name="Pisabarro A.G."/>
            <person name="Kuo A."/>
            <person name="Tritt A."/>
            <person name="Lipzen A."/>
            <person name="He G."/>
            <person name="Yan M."/>
            <person name="Ng V."/>
            <person name="Cullen D."/>
            <person name="Martin F."/>
            <person name="Rosso M.-N."/>
            <person name="Henrissat B."/>
            <person name="Hibbett D."/>
            <person name="Martinez A.T."/>
            <person name="Grigoriev I.V."/>
        </authorList>
    </citation>
    <scope>NUCLEOTIDE SEQUENCE</scope>
    <source>
        <strain evidence="2">MF-IS2</strain>
    </source>
</reference>